<sequence length="103" mass="12146">MQKAKDLYHTRYTEYERIRLNETHSAKEKEKAEGKLKKAQDDYKYSVEKYNNLRTQFVEKMRVSCAHFQVSKVACFVKICPSCALKFAISQRGSLRRSTTWSV</sequence>
<proteinExistence type="predicted"/>
<organism evidence="1 2">
    <name type="scientific">Dibothriocephalus latus</name>
    <name type="common">Fish tapeworm</name>
    <name type="synonym">Diphyllobothrium latum</name>
    <dbReference type="NCBI Taxonomy" id="60516"/>
    <lineage>
        <taxon>Eukaryota</taxon>
        <taxon>Metazoa</taxon>
        <taxon>Spiralia</taxon>
        <taxon>Lophotrochozoa</taxon>
        <taxon>Platyhelminthes</taxon>
        <taxon>Cestoda</taxon>
        <taxon>Eucestoda</taxon>
        <taxon>Diphyllobothriidea</taxon>
        <taxon>Diphyllobothriidae</taxon>
        <taxon>Dibothriocephalus</taxon>
    </lineage>
</organism>
<dbReference type="OrthoDB" id="5593455at2759"/>
<gene>
    <name evidence="1" type="ORF">DILT_LOCUS1159</name>
</gene>
<dbReference type="Gene3D" id="1.20.1270.60">
    <property type="entry name" value="Arfaptin homology (AH) domain/BAR domain"/>
    <property type="match status" value="1"/>
</dbReference>
<evidence type="ECO:0000313" key="1">
    <source>
        <dbReference type="EMBL" id="VDK40646.1"/>
    </source>
</evidence>
<dbReference type="AlphaFoldDB" id="A0A3P6PL45"/>
<name>A0A3P6PL45_DIBLA</name>
<dbReference type="Proteomes" id="UP000281553">
    <property type="component" value="Unassembled WGS sequence"/>
</dbReference>
<dbReference type="EMBL" id="UYRU01006955">
    <property type="protein sequence ID" value="VDK40646.1"/>
    <property type="molecule type" value="Genomic_DNA"/>
</dbReference>
<accession>A0A3P6PL45</accession>
<dbReference type="InterPro" id="IPR027267">
    <property type="entry name" value="AH/BAR_dom_sf"/>
</dbReference>
<keyword evidence="2" id="KW-1185">Reference proteome</keyword>
<protein>
    <recommendedName>
        <fullName evidence="3">F-BAR domain-containing protein</fullName>
    </recommendedName>
</protein>
<evidence type="ECO:0000313" key="2">
    <source>
        <dbReference type="Proteomes" id="UP000281553"/>
    </source>
</evidence>
<reference evidence="1 2" key="1">
    <citation type="submission" date="2018-11" db="EMBL/GenBank/DDBJ databases">
        <authorList>
            <consortium name="Pathogen Informatics"/>
        </authorList>
    </citation>
    <scope>NUCLEOTIDE SEQUENCE [LARGE SCALE GENOMIC DNA]</scope>
</reference>
<dbReference type="SUPFAM" id="SSF103657">
    <property type="entry name" value="BAR/IMD domain-like"/>
    <property type="match status" value="1"/>
</dbReference>
<evidence type="ECO:0008006" key="3">
    <source>
        <dbReference type="Google" id="ProtNLM"/>
    </source>
</evidence>